<keyword evidence="1" id="KW-0472">Membrane</keyword>
<dbReference type="EMBL" id="RRYP01002202">
    <property type="protein sequence ID" value="TNV85041.1"/>
    <property type="molecule type" value="Genomic_DNA"/>
</dbReference>
<reference evidence="2" key="1">
    <citation type="submission" date="2019-06" db="EMBL/GenBank/DDBJ databases">
        <authorList>
            <person name="Zheng W."/>
        </authorList>
    </citation>
    <scope>NUCLEOTIDE SEQUENCE</scope>
    <source>
        <strain evidence="2">QDHG01</strain>
    </source>
</reference>
<keyword evidence="1" id="KW-0812">Transmembrane</keyword>
<name>A0A8J8T877_HALGN</name>
<comment type="caution">
    <text evidence="2">The sequence shown here is derived from an EMBL/GenBank/DDBJ whole genome shotgun (WGS) entry which is preliminary data.</text>
</comment>
<proteinExistence type="predicted"/>
<protein>
    <submittedName>
        <fullName evidence="2">Uncharacterized protein</fullName>
    </submittedName>
</protein>
<keyword evidence="1" id="KW-1133">Transmembrane helix</keyword>
<gene>
    <name evidence="2" type="ORF">FGO68_gene8265</name>
</gene>
<evidence type="ECO:0000313" key="2">
    <source>
        <dbReference type="EMBL" id="TNV85041.1"/>
    </source>
</evidence>
<evidence type="ECO:0000256" key="1">
    <source>
        <dbReference type="SAM" id="Phobius"/>
    </source>
</evidence>
<accession>A0A8J8T877</accession>
<organism evidence="2 3">
    <name type="scientific">Halteria grandinella</name>
    <dbReference type="NCBI Taxonomy" id="5974"/>
    <lineage>
        <taxon>Eukaryota</taxon>
        <taxon>Sar</taxon>
        <taxon>Alveolata</taxon>
        <taxon>Ciliophora</taxon>
        <taxon>Intramacronucleata</taxon>
        <taxon>Spirotrichea</taxon>
        <taxon>Stichotrichia</taxon>
        <taxon>Sporadotrichida</taxon>
        <taxon>Halteriidae</taxon>
        <taxon>Halteria</taxon>
    </lineage>
</organism>
<dbReference type="Proteomes" id="UP000785679">
    <property type="component" value="Unassembled WGS sequence"/>
</dbReference>
<sequence length="78" mass="9205">MKEPFPLQSVPFIQVHCLEDSNCFIKICLQVERLIIGTHYDAQILIITISWLLIIEYFLKVRRIQLIFTEDALKLIES</sequence>
<evidence type="ECO:0000313" key="3">
    <source>
        <dbReference type="Proteomes" id="UP000785679"/>
    </source>
</evidence>
<feature type="transmembrane region" description="Helical" evidence="1">
    <location>
        <begin position="42"/>
        <end position="59"/>
    </location>
</feature>
<dbReference type="AlphaFoldDB" id="A0A8J8T877"/>
<keyword evidence="3" id="KW-1185">Reference proteome</keyword>